<name>A0A413H1F0_9BACE</name>
<evidence type="ECO:0000313" key="1">
    <source>
        <dbReference type="EMBL" id="RGX77245.1"/>
    </source>
</evidence>
<sequence length="153" mass="17462">MMEMINNYKYTKLIMTDLYDFYKKLDYDFSVYEGDEELFGLHGGGLGGEHPLNIKDFNVLELNAARDVIVCHLGQPIKSFNEKVFSYGLKHVVERVLARNTNNRINYVSNGTLILAMVSAGFRIKRFGNSPNCCFNVSQRSVTRLCKTFGNID</sequence>
<dbReference type="EMBL" id="QSCF01000030">
    <property type="protein sequence ID" value="RGX77245.1"/>
    <property type="molecule type" value="Genomic_DNA"/>
</dbReference>
<dbReference type="RefSeq" id="WP_117988109.1">
    <property type="nucleotide sequence ID" value="NZ_CABMFG010000030.1"/>
</dbReference>
<protein>
    <submittedName>
        <fullName evidence="1">Uncharacterized protein</fullName>
    </submittedName>
</protein>
<evidence type="ECO:0000313" key="2">
    <source>
        <dbReference type="Proteomes" id="UP000286075"/>
    </source>
</evidence>
<dbReference type="Proteomes" id="UP000286075">
    <property type="component" value="Unassembled WGS sequence"/>
</dbReference>
<proteinExistence type="predicted"/>
<accession>A0A413H1F0</accession>
<reference evidence="1 2" key="1">
    <citation type="submission" date="2018-08" db="EMBL/GenBank/DDBJ databases">
        <title>A genome reference for cultivated species of the human gut microbiota.</title>
        <authorList>
            <person name="Zou Y."/>
            <person name="Xue W."/>
            <person name="Luo G."/>
        </authorList>
    </citation>
    <scope>NUCLEOTIDE SEQUENCE [LARGE SCALE GENOMIC DNA]</scope>
    <source>
        <strain evidence="1 2">OF03-9BH</strain>
    </source>
</reference>
<dbReference type="AlphaFoldDB" id="A0A413H1F0"/>
<organism evidence="1 2">
    <name type="scientific">Bacteroides stercorirosoris</name>
    <dbReference type="NCBI Taxonomy" id="871324"/>
    <lineage>
        <taxon>Bacteria</taxon>
        <taxon>Pseudomonadati</taxon>
        <taxon>Bacteroidota</taxon>
        <taxon>Bacteroidia</taxon>
        <taxon>Bacteroidales</taxon>
        <taxon>Bacteroidaceae</taxon>
        <taxon>Bacteroides</taxon>
    </lineage>
</organism>
<gene>
    <name evidence="1" type="ORF">DXA68_16635</name>
</gene>
<comment type="caution">
    <text evidence="1">The sequence shown here is derived from an EMBL/GenBank/DDBJ whole genome shotgun (WGS) entry which is preliminary data.</text>
</comment>